<dbReference type="GO" id="GO:0005829">
    <property type="term" value="C:cytosol"/>
    <property type="evidence" value="ECO:0007669"/>
    <property type="project" value="TreeGrafter"/>
</dbReference>
<dbReference type="PROSITE" id="PS51273">
    <property type="entry name" value="GATASE_TYPE_1"/>
    <property type="match status" value="1"/>
</dbReference>
<protein>
    <submittedName>
        <fullName evidence="2">GMP synthase</fullName>
    </submittedName>
</protein>
<dbReference type="AlphaFoldDB" id="A0A1X9NC53"/>
<dbReference type="Proteomes" id="UP000193450">
    <property type="component" value="Chromosome"/>
</dbReference>
<reference evidence="2 3" key="1">
    <citation type="submission" date="2016-11" db="EMBL/GenBank/DDBJ databases">
        <title>Trade-off between light-utilization and light-protection in marine flavobacteria.</title>
        <authorList>
            <person name="Kumagai Y."/>
        </authorList>
    </citation>
    <scope>NUCLEOTIDE SEQUENCE [LARGE SCALE GENOMIC DNA]</scope>
    <source>
        <strain evidence="2 3">NBRC 107125</strain>
    </source>
</reference>
<dbReference type="Pfam" id="PF00117">
    <property type="entry name" value="GATase"/>
    <property type="match status" value="1"/>
</dbReference>
<dbReference type="Gene3D" id="3.40.50.880">
    <property type="match status" value="1"/>
</dbReference>
<dbReference type="SUPFAM" id="SSF52317">
    <property type="entry name" value="Class I glutamine amidotransferase-like"/>
    <property type="match status" value="1"/>
</dbReference>
<accession>A0A1X9NC53</accession>
<dbReference type="InterPro" id="IPR029062">
    <property type="entry name" value="Class_I_gatase-like"/>
</dbReference>
<dbReference type="PANTHER" id="PTHR42695">
    <property type="entry name" value="GLUTAMINE AMIDOTRANSFERASE YLR126C-RELATED"/>
    <property type="match status" value="1"/>
</dbReference>
<dbReference type="CDD" id="cd01741">
    <property type="entry name" value="GATase1_1"/>
    <property type="match status" value="1"/>
</dbReference>
<dbReference type="KEGG" id="osg:BST96_11120"/>
<name>A0A1X9NC53_9GAMM</name>
<dbReference type="InterPro" id="IPR017926">
    <property type="entry name" value="GATASE"/>
</dbReference>
<sequence>MKLGILKTDDVRPEWVDEFGEYPDMFATLLRGVDPSLEISTYEVQQGQYPADIDEVDAYLMTGSKSSVYDDKEWIHHLAEFVRSLDKANKKLVGICFGHQMIAHALGGKTEKSDKGWGVARHTAKLTDKAGDYAQSGTPFSILVSHQDQVTEPAKGAEVLAASDFCPVAMCQLGDHMLSFQGHPEFMPAYSQQLLDLRRDIYGEDVYQQGVQSLSQPLDQAMVAGWIIDFLRD</sequence>
<evidence type="ECO:0000313" key="2">
    <source>
        <dbReference type="EMBL" id="ARN74624.1"/>
    </source>
</evidence>
<keyword evidence="3" id="KW-1185">Reference proteome</keyword>
<organism evidence="2 3">
    <name type="scientific">Oceanicoccus sagamiensis</name>
    <dbReference type="NCBI Taxonomy" id="716816"/>
    <lineage>
        <taxon>Bacteria</taxon>
        <taxon>Pseudomonadati</taxon>
        <taxon>Pseudomonadota</taxon>
        <taxon>Gammaproteobacteria</taxon>
        <taxon>Cellvibrionales</taxon>
        <taxon>Spongiibacteraceae</taxon>
        <taxon>Oceanicoccus</taxon>
    </lineage>
</organism>
<evidence type="ECO:0000313" key="3">
    <source>
        <dbReference type="Proteomes" id="UP000193450"/>
    </source>
</evidence>
<gene>
    <name evidence="2" type="ORF">BST96_11120</name>
</gene>
<dbReference type="PANTHER" id="PTHR42695:SF5">
    <property type="entry name" value="GLUTAMINE AMIDOTRANSFERASE YLR126C-RELATED"/>
    <property type="match status" value="1"/>
</dbReference>
<dbReference type="InterPro" id="IPR044992">
    <property type="entry name" value="ChyE-like"/>
</dbReference>
<dbReference type="EMBL" id="CP019343">
    <property type="protein sequence ID" value="ARN74624.1"/>
    <property type="molecule type" value="Genomic_DNA"/>
</dbReference>
<evidence type="ECO:0000259" key="1">
    <source>
        <dbReference type="Pfam" id="PF00117"/>
    </source>
</evidence>
<dbReference type="RefSeq" id="WP_085758774.1">
    <property type="nucleotide sequence ID" value="NZ_CP019343.1"/>
</dbReference>
<feature type="domain" description="Glutamine amidotransferase" evidence="1">
    <location>
        <begin position="54"/>
        <end position="189"/>
    </location>
</feature>
<dbReference type="OrthoDB" id="9813383at2"/>
<dbReference type="STRING" id="716816.BST96_11120"/>
<proteinExistence type="predicted"/>